<protein>
    <submittedName>
        <fullName evidence="2">SERTA domain-containing protein 3</fullName>
    </submittedName>
</protein>
<accession>A0ABR3EVS1</accession>
<organism evidence="2 3">
    <name type="scientific">Marasmius crinis-equi</name>
    <dbReference type="NCBI Taxonomy" id="585013"/>
    <lineage>
        <taxon>Eukaryota</taxon>
        <taxon>Fungi</taxon>
        <taxon>Dikarya</taxon>
        <taxon>Basidiomycota</taxon>
        <taxon>Agaricomycotina</taxon>
        <taxon>Agaricomycetes</taxon>
        <taxon>Agaricomycetidae</taxon>
        <taxon>Agaricales</taxon>
        <taxon>Marasmiineae</taxon>
        <taxon>Marasmiaceae</taxon>
        <taxon>Marasmius</taxon>
    </lineage>
</organism>
<dbReference type="Proteomes" id="UP001465976">
    <property type="component" value="Unassembled WGS sequence"/>
</dbReference>
<comment type="caution">
    <text evidence="2">The sequence shown here is derived from an EMBL/GenBank/DDBJ whole genome shotgun (WGS) entry which is preliminary data.</text>
</comment>
<sequence length="1136" mass="124641">MPTDIVNSNPTTKIADGSRDPPVIRECRYCLMKSVTDLLDAEEGPGVVVAKKQSDVVQSDPKTDTNVSDTKVQQDDGESGSANKGGPRPSGADKGAPANSVIKPEAKKGRMTAFTGARLEFLQAELERYGVAVNARNVDAFLEELFDRYFRRFPETTPHNVDPDPEVLAAVNDESEDDPHPPPERQPGQSAEEFEAEMSKYRELQTQILRRMEQILRWMRYHSKNGLLEAHVLYLNKLAGVKADKPARRSTAYNLWYKHRDKFLESVIEDTFKELKLAFEKKREEAGGGQVRAEDGSAIKAPVRLTVRQDVIKQAFEKMTQKEQEEWQVKAEEDHQRRLQNWSSSRELHFSTDPDDRQRAISLLHSWVMPLLDGIRGLTGLNASLFCSGPIPADEGRISVLGFHSGRTIDHPCETFGSRYREQIQKYLYPFLADFCTRTHTLDECIQSSLGAKAQLAELFQSDAVEVTPVGKADKAALEQLNVGFKSAGPSATSVPASKTRAGVEKALGLANAVNPPSLSASTKQSGASEASSTSIAKSATPIPSTTPAPTSTSTTTSALTQPRPPPAKQSSSAKPAMSSTLPRPQVSSGNVHHQSSPHPLPEVATSSSKRGQQLHPASPPAQRALPVGGGSTSQGGRGVAAAAVKPKASSGPMGPRSTVKMEGVEASDFTFGPPNWPSTIKTEKLQPPRRTYVAMGRGYPVPPVRGTVKNPIVVGSSPSSPPSRKRTHEASRASPLSISSRVSSPIPSPTRKSRRRSSPSRSRSPSGRSATPSLPIRPKTVAASSPPESSLPHSSLPRLSTPPLTQPRQYSEPVVTPPRGRKRVFELEGDVLAFDDDLQVKVEDGSPFSTTSAAEISAVLSREADGSSPVRPAGKVRRKRSEVFVEIVRPAKRARTLKISGEDGPRASARASSAREGGEGGKKSRGLRDEKMVEAKAKGDKGKGKAPVQEFIVDLPEGAPGYLENTLELISTRPMGRHGEMWLNLARCYVYLEETRGFKGGKLPTLSRPEAVSHWIRCARPARHSPSIDVKTFRTHFQIRWFHVNPEWRKEEREEDEDETWELMRGDGSWSQLIECSTGSNGFMSIMATLSWWLEAVLQLPEGRPRERQLKRREEEEWEESAADVLYVYEQMLGW</sequence>
<feature type="compositionally biased region" description="Low complexity" evidence="1">
    <location>
        <begin position="640"/>
        <end position="653"/>
    </location>
</feature>
<feature type="region of interest" description="Disordered" evidence="1">
    <location>
        <begin position="50"/>
        <end position="104"/>
    </location>
</feature>
<evidence type="ECO:0000313" key="2">
    <source>
        <dbReference type="EMBL" id="KAL0567005.1"/>
    </source>
</evidence>
<keyword evidence="3" id="KW-1185">Reference proteome</keyword>
<feature type="compositionally biased region" description="Basic and acidic residues" evidence="1">
    <location>
        <begin position="917"/>
        <end position="931"/>
    </location>
</feature>
<reference evidence="2 3" key="1">
    <citation type="submission" date="2024-02" db="EMBL/GenBank/DDBJ databases">
        <title>A draft genome for the cacao thread blight pathogen Marasmius crinis-equi.</title>
        <authorList>
            <person name="Cohen S.P."/>
            <person name="Baruah I.K."/>
            <person name="Amoako-Attah I."/>
            <person name="Bukari Y."/>
            <person name="Meinhardt L.W."/>
            <person name="Bailey B.A."/>
        </authorList>
    </citation>
    <scope>NUCLEOTIDE SEQUENCE [LARGE SCALE GENOMIC DNA]</scope>
    <source>
        <strain evidence="2 3">GH-76</strain>
    </source>
</reference>
<feature type="compositionally biased region" description="Polar residues" evidence="1">
    <location>
        <begin position="581"/>
        <end position="598"/>
    </location>
</feature>
<feature type="region of interest" description="Disordered" evidence="1">
    <location>
        <begin position="697"/>
        <end position="822"/>
    </location>
</feature>
<gene>
    <name evidence="2" type="primary">RBT1_46</name>
    <name evidence="2" type="ORF">V5O48_014991</name>
</gene>
<proteinExistence type="predicted"/>
<feature type="region of interest" description="Disordered" evidence="1">
    <location>
        <begin position="1"/>
        <end position="21"/>
    </location>
</feature>
<feature type="compositionally biased region" description="Polar residues" evidence="1">
    <location>
        <begin position="1"/>
        <end position="12"/>
    </location>
</feature>
<dbReference type="EMBL" id="JBAHYK010001703">
    <property type="protein sequence ID" value="KAL0567005.1"/>
    <property type="molecule type" value="Genomic_DNA"/>
</dbReference>
<feature type="compositionally biased region" description="Low complexity" evidence="1">
    <location>
        <begin position="733"/>
        <end position="746"/>
    </location>
</feature>
<feature type="compositionally biased region" description="Low complexity" evidence="1">
    <location>
        <begin position="760"/>
        <end position="774"/>
    </location>
</feature>
<feature type="region of interest" description="Disordered" evidence="1">
    <location>
        <begin position="172"/>
        <end position="193"/>
    </location>
</feature>
<feature type="region of interest" description="Disordered" evidence="1">
    <location>
        <begin position="901"/>
        <end position="931"/>
    </location>
</feature>
<feature type="compositionally biased region" description="Low complexity" evidence="1">
    <location>
        <begin position="907"/>
        <end position="916"/>
    </location>
</feature>
<feature type="region of interest" description="Disordered" evidence="1">
    <location>
        <begin position="514"/>
        <end position="660"/>
    </location>
</feature>
<feature type="compositionally biased region" description="Low complexity" evidence="1">
    <location>
        <begin position="539"/>
        <end position="562"/>
    </location>
</feature>
<feature type="compositionally biased region" description="Low complexity" evidence="1">
    <location>
        <begin position="569"/>
        <end position="580"/>
    </location>
</feature>
<feature type="compositionally biased region" description="Gly residues" evidence="1">
    <location>
        <begin position="628"/>
        <end position="639"/>
    </location>
</feature>
<feature type="compositionally biased region" description="Low complexity" evidence="1">
    <location>
        <begin position="785"/>
        <end position="808"/>
    </location>
</feature>
<name>A0ABR3EVS1_9AGAR</name>
<evidence type="ECO:0000256" key="1">
    <source>
        <dbReference type="SAM" id="MobiDB-lite"/>
    </source>
</evidence>
<evidence type="ECO:0000313" key="3">
    <source>
        <dbReference type="Proteomes" id="UP001465976"/>
    </source>
</evidence>
<feature type="compositionally biased region" description="Polar residues" evidence="1">
    <location>
        <begin position="515"/>
        <end position="538"/>
    </location>
</feature>